<evidence type="ECO:0000256" key="3">
    <source>
        <dbReference type="ARBA" id="ARBA00038471"/>
    </source>
</evidence>
<organism evidence="4 5">
    <name type="scientific">Crotalaria pallida</name>
    <name type="common">Smooth rattlebox</name>
    <name type="synonym">Crotalaria striata</name>
    <dbReference type="NCBI Taxonomy" id="3830"/>
    <lineage>
        <taxon>Eukaryota</taxon>
        <taxon>Viridiplantae</taxon>
        <taxon>Streptophyta</taxon>
        <taxon>Embryophyta</taxon>
        <taxon>Tracheophyta</taxon>
        <taxon>Spermatophyta</taxon>
        <taxon>Magnoliopsida</taxon>
        <taxon>eudicotyledons</taxon>
        <taxon>Gunneridae</taxon>
        <taxon>Pentapetalae</taxon>
        <taxon>rosids</taxon>
        <taxon>fabids</taxon>
        <taxon>Fabales</taxon>
        <taxon>Fabaceae</taxon>
        <taxon>Papilionoideae</taxon>
        <taxon>50 kb inversion clade</taxon>
        <taxon>genistoids sensu lato</taxon>
        <taxon>core genistoids</taxon>
        <taxon>Crotalarieae</taxon>
        <taxon>Crotalaria</taxon>
    </lineage>
</organism>
<dbReference type="AlphaFoldDB" id="A0AAN9J533"/>
<name>A0AAN9J533_CROPI</name>
<evidence type="ECO:0000256" key="1">
    <source>
        <dbReference type="ARBA" id="ARBA00022729"/>
    </source>
</evidence>
<dbReference type="Gene3D" id="1.20.140.40">
    <property type="entry name" value="Invertase/pectin methylesterase inhibitor family protein"/>
    <property type="match status" value="1"/>
</dbReference>
<sequence length="143" mass="15371">MEINQCYEESIEGTEALPFSSMEPGGAKGADLITLEQYTLDVVRGNITTALKLIKSLIAQSGKDPKAKARYEQCLLYYGGDDHKNGAVGALDNILYVKELLKKGDYVGVAIAATAATTNVVDCVSGDNLMISAICYQNFLILL</sequence>
<evidence type="ECO:0000256" key="2">
    <source>
        <dbReference type="ARBA" id="ARBA00023157"/>
    </source>
</evidence>
<keyword evidence="5" id="KW-1185">Reference proteome</keyword>
<dbReference type="SUPFAM" id="SSF101148">
    <property type="entry name" value="Plant invertase/pectin methylesterase inhibitor"/>
    <property type="match status" value="1"/>
</dbReference>
<dbReference type="Proteomes" id="UP001372338">
    <property type="component" value="Unassembled WGS sequence"/>
</dbReference>
<dbReference type="PANTHER" id="PTHR36710">
    <property type="entry name" value="PECTINESTERASE INHIBITOR-LIKE"/>
    <property type="match status" value="1"/>
</dbReference>
<gene>
    <name evidence="4" type="ORF">RIF29_05821</name>
</gene>
<proteinExistence type="inferred from homology"/>
<comment type="similarity">
    <text evidence="3">Belongs to the PMEI family.</text>
</comment>
<dbReference type="InterPro" id="IPR035513">
    <property type="entry name" value="Invertase/methylesterase_inhib"/>
</dbReference>
<dbReference type="InterPro" id="IPR052421">
    <property type="entry name" value="PCW_Enzyme_Inhibitor"/>
</dbReference>
<evidence type="ECO:0000313" key="5">
    <source>
        <dbReference type="Proteomes" id="UP001372338"/>
    </source>
</evidence>
<keyword evidence="1" id="KW-0732">Signal</keyword>
<reference evidence="4 5" key="1">
    <citation type="submission" date="2024-01" db="EMBL/GenBank/DDBJ databases">
        <title>The genomes of 5 underutilized Papilionoideae crops provide insights into root nodulation and disease resistanc.</title>
        <authorList>
            <person name="Yuan L."/>
        </authorList>
    </citation>
    <scope>NUCLEOTIDE SEQUENCE [LARGE SCALE GENOMIC DNA]</scope>
    <source>
        <strain evidence="4">ZHUSHIDOU_FW_LH</strain>
        <tissue evidence="4">Leaf</tissue>
    </source>
</reference>
<dbReference type="PANTHER" id="PTHR36710:SF20">
    <property type="entry name" value="PECTINESTERASE INHIBITOR DOMAIN PROTEIN"/>
    <property type="match status" value="1"/>
</dbReference>
<comment type="caution">
    <text evidence="4">The sequence shown here is derived from an EMBL/GenBank/DDBJ whole genome shotgun (WGS) entry which is preliminary data.</text>
</comment>
<dbReference type="EMBL" id="JAYWIO010000001">
    <property type="protein sequence ID" value="KAK7290994.1"/>
    <property type="molecule type" value="Genomic_DNA"/>
</dbReference>
<protein>
    <submittedName>
        <fullName evidence="4">Uncharacterized protein</fullName>
    </submittedName>
</protein>
<accession>A0AAN9J533</accession>
<evidence type="ECO:0000313" key="4">
    <source>
        <dbReference type="EMBL" id="KAK7290994.1"/>
    </source>
</evidence>
<keyword evidence="2" id="KW-1015">Disulfide bond</keyword>